<accession>A0A290ZCK7</accession>
<organism evidence="19 20">
    <name type="scientific">Actinosynnema pretiosum</name>
    <dbReference type="NCBI Taxonomy" id="42197"/>
    <lineage>
        <taxon>Bacteria</taxon>
        <taxon>Bacillati</taxon>
        <taxon>Actinomycetota</taxon>
        <taxon>Actinomycetes</taxon>
        <taxon>Pseudonocardiales</taxon>
        <taxon>Pseudonocardiaceae</taxon>
        <taxon>Actinosynnema</taxon>
    </lineage>
</organism>
<keyword evidence="9 16" id="KW-0227">DNA damage</keyword>
<dbReference type="KEGG" id="apre:CNX65_28350"/>
<comment type="cofactor">
    <cofactor evidence="16">
        <name>Mg(2+)</name>
        <dbReference type="ChEBI" id="CHEBI:18420"/>
    </cofactor>
    <text evidence="16">Binds 2 magnesium ions per subunit.</text>
</comment>
<evidence type="ECO:0000256" key="1">
    <source>
        <dbReference type="ARBA" id="ARBA00004496"/>
    </source>
</evidence>
<dbReference type="GO" id="GO:0006281">
    <property type="term" value="P:DNA repair"/>
    <property type="evidence" value="ECO:0007669"/>
    <property type="project" value="UniProtKB-UniRule"/>
</dbReference>
<dbReference type="HAMAP" id="MF_01113">
    <property type="entry name" value="DNApol_IV"/>
    <property type="match status" value="1"/>
</dbReference>
<evidence type="ECO:0000256" key="16">
    <source>
        <dbReference type="HAMAP-Rule" id="MF_01113"/>
    </source>
</evidence>
<dbReference type="NCBIfam" id="NF002677">
    <property type="entry name" value="PRK02406.1"/>
    <property type="match status" value="1"/>
</dbReference>
<evidence type="ECO:0000256" key="10">
    <source>
        <dbReference type="ARBA" id="ARBA00022842"/>
    </source>
</evidence>
<evidence type="ECO:0000256" key="12">
    <source>
        <dbReference type="ARBA" id="ARBA00023125"/>
    </source>
</evidence>
<dbReference type="GO" id="GO:0003684">
    <property type="term" value="F:damaged DNA binding"/>
    <property type="evidence" value="ECO:0007669"/>
    <property type="project" value="InterPro"/>
</dbReference>
<keyword evidence="5 16" id="KW-0808">Transferase</keyword>
<keyword evidence="4 16" id="KW-0963">Cytoplasm</keyword>
<dbReference type="InterPro" id="IPR001126">
    <property type="entry name" value="UmuC"/>
</dbReference>
<evidence type="ECO:0000256" key="6">
    <source>
        <dbReference type="ARBA" id="ARBA00022695"/>
    </source>
</evidence>
<dbReference type="CDD" id="cd03586">
    <property type="entry name" value="PolY_Pol_IV_kappa"/>
    <property type="match status" value="1"/>
</dbReference>
<evidence type="ECO:0000256" key="3">
    <source>
        <dbReference type="ARBA" id="ARBA00022457"/>
    </source>
</evidence>
<dbReference type="GO" id="GO:0005829">
    <property type="term" value="C:cytosol"/>
    <property type="evidence" value="ECO:0007669"/>
    <property type="project" value="TreeGrafter"/>
</dbReference>
<dbReference type="GO" id="GO:0006261">
    <property type="term" value="P:DNA-templated DNA replication"/>
    <property type="evidence" value="ECO:0007669"/>
    <property type="project" value="UniProtKB-UniRule"/>
</dbReference>
<comment type="function">
    <text evidence="14 16">Poorly processive, error-prone DNA polymerase involved in untargeted mutagenesis. Copies undamaged DNA at stalled replication forks, which arise in vivo from mismatched or misaligned primer ends. These misaligned primers can be extended by PolIV. Exhibits no 3'-5' exonuclease (proofreading) activity. May be involved in translesional synthesis, in conjunction with the beta clamp from PolIII.</text>
</comment>
<dbReference type="Pfam" id="PF00817">
    <property type="entry name" value="IMS"/>
    <property type="match status" value="1"/>
</dbReference>
<dbReference type="FunFam" id="3.30.1490.100:FF:000004">
    <property type="entry name" value="DNA polymerase IV"/>
    <property type="match status" value="1"/>
</dbReference>
<dbReference type="NCBIfam" id="NF002751">
    <property type="entry name" value="PRK02794.1"/>
    <property type="match status" value="1"/>
</dbReference>
<dbReference type="InterPro" id="IPR043128">
    <property type="entry name" value="Rev_trsase/Diguanyl_cyclase"/>
</dbReference>
<keyword evidence="10 16" id="KW-0460">Magnesium</keyword>
<dbReference type="AlphaFoldDB" id="A0A290ZCK7"/>
<dbReference type="Proteomes" id="UP000218505">
    <property type="component" value="Chromosome"/>
</dbReference>
<dbReference type="EC" id="2.7.7.7" evidence="16"/>
<dbReference type="PANTHER" id="PTHR11076">
    <property type="entry name" value="DNA REPAIR POLYMERASE UMUC / TRANSFERASE FAMILY MEMBER"/>
    <property type="match status" value="1"/>
</dbReference>
<dbReference type="GO" id="GO:0000287">
    <property type="term" value="F:magnesium ion binding"/>
    <property type="evidence" value="ECO:0007669"/>
    <property type="project" value="UniProtKB-UniRule"/>
</dbReference>
<keyword evidence="3 16" id="KW-0515">Mutator protein</keyword>
<dbReference type="Pfam" id="PF11799">
    <property type="entry name" value="IMS_C"/>
    <property type="match status" value="1"/>
</dbReference>
<evidence type="ECO:0000256" key="15">
    <source>
        <dbReference type="ARBA" id="ARBA00049244"/>
    </source>
</evidence>
<dbReference type="RefSeq" id="WP_096496477.1">
    <property type="nucleotide sequence ID" value="NZ_CP023445.1"/>
</dbReference>
<keyword evidence="11 16" id="KW-0239">DNA-directed DNA polymerase</keyword>
<dbReference type="EMBL" id="CP023445">
    <property type="protein sequence ID" value="ATE56714.1"/>
    <property type="molecule type" value="Genomic_DNA"/>
</dbReference>
<sequence>MGRSANLPKGLVERFRVREGDVPDDAGCRMLHVDMDAFYASVEIRDRPELARLPVVVGGTAHRGVVASANYLAREFGVRSAMPTAHAKRLAPHAVFLPPDFTKYRDVSRGVMELFRQVTPLVEPLSLDEAFLDVGGALRRLKATPAEIAARVRVDVEREHGITCSVGVASTKFLAKLSSGMCKPDGLMVVPKDRALEFLHPLPVGALWGVGKRTAEQLDRLGLETVGDVAAAPPLRLRKAVGVALAEHLHALARGHDDRPVVPYTREKSIGAEETFEVDHFDRAVLKLELLRLSERTAASLRAKGLRGRTVSIKVRFADFTTITRSRTLRVATDVAREVYATATSLLDDHVPPGAVRLIGVRVEQLSEGTAGEQLAFDAPERGWREAEQAADQARTRFGTAAVRPASLLSTAPARSAEPEPKPERHPEGR</sequence>
<dbReference type="GO" id="GO:0042276">
    <property type="term" value="P:error-prone translesion synthesis"/>
    <property type="evidence" value="ECO:0007669"/>
    <property type="project" value="TreeGrafter"/>
</dbReference>
<evidence type="ECO:0000313" key="20">
    <source>
        <dbReference type="Proteomes" id="UP000218505"/>
    </source>
</evidence>
<gene>
    <name evidence="16" type="primary">dinB</name>
    <name evidence="19" type="ORF">CNX65_28350</name>
</gene>
<protein>
    <recommendedName>
        <fullName evidence="16">DNA polymerase IV</fullName>
        <shortName evidence="16">Pol IV</shortName>
        <ecNumber evidence="16">2.7.7.7</ecNumber>
    </recommendedName>
</protein>
<keyword evidence="8 16" id="KW-0479">Metal-binding</keyword>
<keyword evidence="12 16" id="KW-0238">DNA-binding</keyword>
<dbReference type="SUPFAM" id="SSF100879">
    <property type="entry name" value="Lesion bypass DNA polymerase (Y-family), little finger domain"/>
    <property type="match status" value="1"/>
</dbReference>
<evidence type="ECO:0000256" key="7">
    <source>
        <dbReference type="ARBA" id="ARBA00022705"/>
    </source>
</evidence>
<feature type="region of interest" description="Disordered" evidence="17">
    <location>
        <begin position="387"/>
        <end position="430"/>
    </location>
</feature>
<dbReference type="InterPro" id="IPR043502">
    <property type="entry name" value="DNA/RNA_pol_sf"/>
</dbReference>
<evidence type="ECO:0000256" key="2">
    <source>
        <dbReference type="ARBA" id="ARBA00010945"/>
    </source>
</evidence>
<keyword evidence="20" id="KW-1185">Reference proteome</keyword>
<evidence type="ECO:0000256" key="14">
    <source>
        <dbReference type="ARBA" id="ARBA00025589"/>
    </source>
</evidence>
<feature type="binding site" evidence="16">
    <location>
        <position position="34"/>
    </location>
    <ligand>
        <name>Mg(2+)</name>
        <dbReference type="ChEBI" id="CHEBI:18420"/>
    </ligand>
</feature>
<comment type="catalytic activity">
    <reaction evidence="15 16">
        <text>DNA(n) + a 2'-deoxyribonucleoside 5'-triphosphate = DNA(n+1) + diphosphate</text>
        <dbReference type="Rhea" id="RHEA:22508"/>
        <dbReference type="Rhea" id="RHEA-COMP:17339"/>
        <dbReference type="Rhea" id="RHEA-COMP:17340"/>
        <dbReference type="ChEBI" id="CHEBI:33019"/>
        <dbReference type="ChEBI" id="CHEBI:61560"/>
        <dbReference type="ChEBI" id="CHEBI:173112"/>
        <dbReference type="EC" id="2.7.7.7"/>
    </reaction>
</comment>
<evidence type="ECO:0000256" key="9">
    <source>
        <dbReference type="ARBA" id="ARBA00022763"/>
    </source>
</evidence>
<feature type="active site" evidence="16">
    <location>
        <position position="129"/>
    </location>
</feature>
<evidence type="ECO:0000256" key="4">
    <source>
        <dbReference type="ARBA" id="ARBA00022490"/>
    </source>
</evidence>
<comment type="subcellular location">
    <subcellularLocation>
        <location evidence="1 16">Cytoplasm</location>
    </subcellularLocation>
</comment>
<dbReference type="InterPro" id="IPR050116">
    <property type="entry name" value="DNA_polymerase-Y"/>
</dbReference>
<dbReference type="PROSITE" id="PS50173">
    <property type="entry name" value="UMUC"/>
    <property type="match status" value="1"/>
</dbReference>
<dbReference type="InterPro" id="IPR036775">
    <property type="entry name" value="DNA_pol_Y-fam_lit_finger_sf"/>
</dbReference>
<feature type="binding site" evidence="16">
    <location>
        <position position="128"/>
    </location>
    <ligand>
        <name>Mg(2+)</name>
        <dbReference type="ChEBI" id="CHEBI:18420"/>
    </ligand>
</feature>
<evidence type="ECO:0000313" key="19">
    <source>
        <dbReference type="EMBL" id="ATE56714.1"/>
    </source>
</evidence>
<dbReference type="Gene3D" id="3.30.70.270">
    <property type="match status" value="1"/>
</dbReference>
<keyword evidence="7 16" id="KW-0235">DNA replication</keyword>
<dbReference type="Gene3D" id="3.30.1490.100">
    <property type="entry name" value="DNA polymerase, Y-family, little finger domain"/>
    <property type="match status" value="1"/>
</dbReference>
<keyword evidence="13 16" id="KW-0234">DNA repair</keyword>
<dbReference type="SUPFAM" id="SSF56672">
    <property type="entry name" value="DNA/RNA polymerases"/>
    <property type="match status" value="1"/>
</dbReference>
<dbReference type="Gene3D" id="3.40.1170.60">
    <property type="match status" value="1"/>
</dbReference>
<dbReference type="NCBIfam" id="NF002882">
    <property type="entry name" value="PRK03348.1"/>
    <property type="match status" value="1"/>
</dbReference>
<dbReference type="GO" id="GO:0003887">
    <property type="term" value="F:DNA-directed DNA polymerase activity"/>
    <property type="evidence" value="ECO:0007669"/>
    <property type="project" value="UniProtKB-UniRule"/>
</dbReference>
<proteinExistence type="inferred from homology"/>
<feature type="compositionally biased region" description="Basic and acidic residues" evidence="17">
    <location>
        <begin position="417"/>
        <end position="430"/>
    </location>
</feature>
<evidence type="ECO:0000256" key="13">
    <source>
        <dbReference type="ARBA" id="ARBA00023204"/>
    </source>
</evidence>
<dbReference type="NCBIfam" id="NF003015">
    <property type="entry name" value="PRK03858.1"/>
    <property type="match status" value="1"/>
</dbReference>
<dbReference type="InterPro" id="IPR053848">
    <property type="entry name" value="IMS_HHH_1"/>
</dbReference>
<comment type="similarity">
    <text evidence="2 16">Belongs to the DNA polymerase type-Y family.</text>
</comment>
<evidence type="ECO:0000256" key="5">
    <source>
        <dbReference type="ARBA" id="ARBA00022679"/>
    </source>
</evidence>
<keyword evidence="6 16" id="KW-0548">Nucleotidyltransferase</keyword>
<evidence type="ECO:0000259" key="18">
    <source>
        <dbReference type="PROSITE" id="PS50173"/>
    </source>
</evidence>
<dbReference type="InterPro" id="IPR017961">
    <property type="entry name" value="DNA_pol_Y-fam_little_finger"/>
</dbReference>
<reference evidence="19" key="1">
    <citation type="submission" date="2017-09" db="EMBL/GenBank/DDBJ databases">
        <title>Complete Genome Sequence of ansamitocin-producing Bacterium Actinosynnema pretiosum X47.</title>
        <authorList>
            <person name="Cao G."/>
            <person name="Zong G."/>
            <person name="Zhong C."/>
            <person name="Fu J."/>
        </authorList>
    </citation>
    <scope>NUCLEOTIDE SEQUENCE [LARGE SCALE GENOMIC DNA]</scope>
    <source>
        <strain evidence="19">X47</strain>
    </source>
</reference>
<dbReference type="Gene3D" id="1.10.150.20">
    <property type="entry name" value="5' to 3' exonuclease, C-terminal subdomain"/>
    <property type="match status" value="1"/>
</dbReference>
<evidence type="ECO:0000256" key="11">
    <source>
        <dbReference type="ARBA" id="ARBA00022932"/>
    </source>
</evidence>
<evidence type="ECO:0000256" key="17">
    <source>
        <dbReference type="SAM" id="MobiDB-lite"/>
    </source>
</evidence>
<comment type="subunit">
    <text evidence="16">Monomer.</text>
</comment>
<dbReference type="PANTHER" id="PTHR11076:SF33">
    <property type="entry name" value="DNA POLYMERASE KAPPA"/>
    <property type="match status" value="1"/>
</dbReference>
<name>A0A290ZCK7_9PSEU</name>
<dbReference type="InterPro" id="IPR022880">
    <property type="entry name" value="DNApol_IV"/>
</dbReference>
<dbReference type="Pfam" id="PF21999">
    <property type="entry name" value="IMS_HHH_1"/>
    <property type="match status" value="1"/>
</dbReference>
<dbReference type="GO" id="GO:0009432">
    <property type="term" value="P:SOS response"/>
    <property type="evidence" value="ECO:0007669"/>
    <property type="project" value="TreeGrafter"/>
</dbReference>
<feature type="domain" description="UmuC" evidence="18">
    <location>
        <begin position="30"/>
        <end position="211"/>
    </location>
</feature>
<feature type="site" description="Substrate discrimination" evidence="16">
    <location>
        <position position="39"/>
    </location>
</feature>
<evidence type="ECO:0000256" key="8">
    <source>
        <dbReference type="ARBA" id="ARBA00022723"/>
    </source>
</evidence>